<accession>A0A8K0CML4</accession>
<organism evidence="1 2">
    <name type="scientific">Ignelater luminosus</name>
    <name type="common">Cucubano</name>
    <name type="synonym">Pyrophorus luminosus</name>
    <dbReference type="NCBI Taxonomy" id="2038154"/>
    <lineage>
        <taxon>Eukaryota</taxon>
        <taxon>Metazoa</taxon>
        <taxon>Ecdysozoa</taxon>
        <taxon>Arthropoda</taxon>
        <taxon>Hexapoda</taxon>
        <taxon>Insecta</taxon>
        <taxon>Pterygota</taxon>
        <taxon>Neoptera</taxon>
        <taxon>Endopterygota</taxon>
        <taxon>Coleoptera</taxon>
        <taxon>Polyphaga</taxon>
        <taxon>Elateriformia</taxon>
        <taxon>Elateroidea</taxon>
        <taxon>Elateridae</taxon>
        <taxon>Agrypninae</taxon>
        <taxon>Pyrophorini</taxon>
        <taxon>Ignelater</taxon>
    </lineage>
</organism>
<sequence>MRLEQLSTSNKHNMDTKIFLMTILALFCLMFDGATQLNFNFLPPATSKKCNSNQDCKRLRLGRCISTKRCALPASTIGGPMFHSWAKQGICCRAANVGKEIIEVITNYVFIFSIL</sequence>
<name>A0A8K0CML4_IGNLU</name>
<dbReference type="AlphaFoldDB" id="A0A8K0CML4"/>
<comment type="caution">
    <text evidence="1">The sequence shown here is derived from an EMBL/GenBank/DDBJ whole genome shotgun (WGS) entry which is preliminary data.</text>
</comment>
<proteinExistence type="predicted"/>
<protein>
    <submittedName>
        <fullName evidence="1">Uncharacterized protein</fullName>
    </submittedName>
</protein>
<keyword evidence="2" id="KW-1185">Reference proteome</keyword>
<reference evidence="1" key="1">
    <citation type="submission" date="2019-08" db="EMBL/GenBank/DDBJ databases">
        <title>The genome of the North American firefly Photinus pyralis.</title>
        <authorList>
            <consortium name="Photinus pyralis genome working group"/>
            <person name="Fallon T.R."/>
            <person name="Sander Lower S.E."/>
            <person name="Weng J.-K."/>
        </authorList>
    </citation>
    <scope>NUCLEOTIDE SEQUENCE</scope>
    <source>
        <strain evidence="1">TRF0915ILg1</strain>
        <tissue evidence="1">Whole body</tissue>
    </source>
</reference>
<dbReference type="EMBL" id="VTPC01086244">
    <property type="protein sequence ID" value="KAF2886837.1"/>
    <property type="molecule type" value="Genomic_DNA"/>
</dbReference>
<evidence type="ECO:0000313" key="1">
    <source>
        <dbReference type="EMBL" id="KAF2886837.1"/>
    </source>
</evidence>
<evidence type="ECO:0000313" key="2">
    <source>
        <dbReference type="Proteomes" id="UP000801492"/>
    </source>
</evidence>
<gene>
    <name evidence="1" type="ORF">ILUMI_19336</name>
</gene>
<dbReference type="Proteomes" id="UP000801492">
    <property type="component" value="Unassembled WGS sequence"/>
</dbReference>